<protein>
    <submittedName>
        <fullName evidence="1">Uncharacterized protein</fullName>
    </submittedName>
</protein>
<accession>A0AAV7NUJ4</accession>
<dbReference type="EMBL" id="JANPWB010000012">
    <property type="protein sequence ID" value="KAJ1119111.1"/>
    <property type="molecule type" value="Genomic_DNA"/>
</dbReference>
<name>A0AAV7NUJ4_PLEWA</name>
<reference evidence="1" key="1">
    <citation type="journal article" date="2022" name="bioRxiv">
        <title>Sequencing and chromosome-scale assembly of the giantPleurodeles waltlgenome.</title>
        <authorList>
            <person name="Brown T."/>
            <person name="Elewa A."/>
            <person name="Iarovenko S."/>
            <person name="Subramanian E."/>
            <person name="Araus A.J."/>
            <person name="Petzold A."/>
            <person name="Susuki M."/>
            <person name="Suzuki K.-i.T."/>
            <person name="Hayashi T."/>
            <person name="Toyoda A."/>
            <person name="Oliveira C."/>
            <person name="Osipova E."/>
            <person name="Leigh N.D."/>
            <person name="Simon A."/>
            <person name="Yun M.H."/>
        </authorList>
    </citation>
    <scope>NUCLEOTIDE SEQUENCE</scope>
    <source>
        <strain evidence="1">20211129_DDA</strain>
        <tissue evidence="1">Liver</tissue>
    </source>
</reference>
<evidence type="ECO:0000313" key="2">
    <source>
        <dbReference type="Proteomes" id="UP001066276"/>
    </source>
</evidence>
<evidence type="ECO:0000313" key="1">
    <source>
        <dbReference type="EMBL" id="KAJ1119111.1"/>
    </source>
</evidence>
<dbReference type="AlphaFoldDB" id="A0AAV7NUJ4"/>
<organism evidence="1 2">
    <name type="scientific">Pleurodeles waltl</name>
    <name type="common">Iberian ribbed newt</name>
    <dbReference type="NCBI Taxonomy" id="8319"/>
    <lineage>
        <taxon>Eukaryota</taxon>
        <taxon>Metazoa</taxon>
        <taxon>Chordata</taxon>
        <taxon>Craniata</taxon>
        <taxon>Vertebrata</taxon>
        <taxon>Euteleostomi</taxon>
        <taxon>Amphibia</taxon>
        <taxon>Batrachia</taxon>
        <taxon>Caudata</taxon>
        <taxon>Salamandroidea</taxon>
        <taxon>Salamandridae</taxon>
        <taxon>Pleurodelinae</taxon>
        <taxon>Pleurodeles</taxon>
    </lineage>
</organism>
<gene>
    <name evidence="1" type="ORF">NDU88_007297</name>
</gene>
<proteinExistence type="predicted"/>
<comment type="caution">
    <text evidence="1">The sequence shown here is derived from an EMBL/GenBank/DDBJ whole genome shotgun (WGS) entry which is preliminary data.</text>
</comment>
<sequence>MHCGDGISLESEVEVVHEGQWVVISDGALDGFLQDDGSTPAMFVVWSPVILEPSGVAMVMLVEGGSMSDKKEALASASADAIRLRNVGRAVTIRLRNAGGAVSGRLEGRGVAGEL</sequence>
<keyword evidence="2" id="KW-1185">Reference proteome</keyword>
<dbReference type="Proteomes" id="UP001066276">
    <property type="component" value="Chromosome 8"/>
</dbReference>